<accession>A0AAV6YTK8</accession>
<evidence type="ECO:0008006" key="4">
    <source>
        <dbReference type="Google" id="ProtNLM"/>
    </source>
</evidence>
<sequence>LLWGNRLNLIKREVTYRTRRQGGLSMVNPVVFLVNTFLKINVANLWKERAPPWVYSCRGWAPPWVGFDEFGELAGSGARLAGDGPIPWDNPTAFAQEMMRISSVRRMYKDYGGGAAQEANQDFGGEETPRAELQDIQKTQRRSLSDWCYSEDYGASVLVQVIHDALESYTCMDTYYHTQDNSLLLILHNPMDAFRQSRESWDMALHSDVSFRTYLELVADSISHWIQDEESKYQEEKDERELEVLKQLQASKDQPPVTRDVSPTKKRAQKSISPKKSRTKLVLCSSGPKGSGSRPGSRAEDPSPEPVPNPFIHEGSLKAWKEEQDRLKEEERIKLDKKNVKRGKSGSKKRAGSRERPDSERRRSPGAHNVKEKVDEAKDESGPPPSDLTEEPPKKVYKFIGYDMGDHLIQVSGGRRCLFPTDGGQIQVEHIHYEKGSTYVKVKILKDGHKFLVHIMNPRKTLPGGPEDPLQTDRQGDPGSMNRSVSEFGSFSATLHSGIHLSFSHYGPSGHGPVEKDPELEAMLTIPSIQTPSIVLAPPPQPPPSSPGKGRKSPRGKSPRTARVKTPQALTVEETPKTPEIQVKPVAPPETPTTKPKMLPAFQVLNVSYPTGLLLTFTRDNTT</sequence>
<keyword evidence="3" id="KW-1185">Reference proteome</keyword>
<dbReference type="GO" id="GO:1904158">
    <property type="term" value="P:axonemal central apparatus assembly"/>
    <property type="evidence" value="ECO:0007669"/>
    <property type="project" value="TreeGrafter"/>
</dbReference>
<gene>
    <name evidence="2" type="ORF">GDO81_019670</name>
</gene>
<feature type="compositionally biased region" description="Basic and acidic residues" evidence="1">
    <location>
        <begin position="352"/>
        <end position="381"/>
    </location>
</feature>
<protein>
    <recommendedName>
        <fullName evidence="4">Sperm associated antigen 17</fullName>
    </recommendedName>
</protein>
<dbReference type="PANTHER" id="PTHR21963">
    <property type="entry name" value="PF6"/>
    <property type="match status" value="1"/>
</dbReference>
<feature type="region of interest" description="Disordered" evidence="1">
    <location>
        <begin position="532"/>
        <end position="597"/>
    </location>
</feature>
<dbReference type="GO" id="GO:0005576">
    <property type="term" value="C:extracellular region"/>
    <property type="evidence" value="ECO:0007669"/>
    <property type="project" value="GOC"/>
</dbReference>
<comment type="caution">
    <text evidence="2">The sequence shown here is derived from an EMBL/GenBank/DDBJ whole genome shotgun (WGS) entry which is preliminary data.</text>
</comment>
<proteinExistence type="predicted"/>
<feature type="region of interest" description="Disordered" evidence="1">
    <location>
        <begin position="247"/>
        <end position="317"/>
    </location>
</feature>
<dbReference type="EMBL" id="WNYA01011088">
    <property type="protein sequence ID" value="KAG8540241.1"/>
    <property type="molecule type" value="Genomic_DNA"/>
</dbReference>
<evidence type="ECO:0000256" key="1">
    <source>
        <dbReference type="SAM" id="MobiDB-lite"/>
    </source>
</evidence>
<feature type="compositionally biased region" description="Basic residues" evidence="1">
    <location>
        <begin position="264"/>
        <end position="279"/>
    </location>
</feature>
<evidence type="ECO:0000313" key="2">
    <source>
        <dbReference type="EMBL" id="KAG8540241.1"/>
    </source>
</evidence>
<feature type="non-terminal residue" evidence="2">
    <location>
        <position position="1"/>
    </location>
</feature>
<feature type="compositionally biased region" description="Basic residues" evidence="1">
    <location>
        <begin position="549"/>
        <end position="563"/>
    </location>
</feature>
<feature type="region of interest" description="Disordered" evidence="1">
    <location>
        <begin position="330"/>
        <end position="393"/>
    </location>
</feature>
<dbReference type="GO" id="GO:1990716">
    <property type="term" value="C:axonemal central apparatus"/>
    <property type="evidence" value="ECO:0007669"/>
    <property type="project" value="TreeGrafter"/>
</dbReference>
<dbReference type="AlphaFoldDB" id="A0AAV6YTK8"/>
<feature type="compositionally biased region" description="Pro residues" evidence="1">
    <location>
        <begin position="537"/>
        <end position="546"/>
    </location>
</feature>
<feature type="compositionally biased region" description="Low complexity" evidence="1">
    <location>
        <begin position="285"/>
        <end position="296"/>
    </location>
</feature>
<evidence type="ECO:0000313" key="3">
    <source>
        <dbReference type="Proteomes" id="UP000824782"/>
    </source>
</evidence>
<dbReference type="PANTHER" id="PTHR21963:SF1">
    <property type="entry name" value="SPERM-ASSOCIATED ANTIGEN 17"/>
    <property type="match status" value="1"/>
</dbReference>
<dbReference type="GO" id="GO:0003351">
    <property type="term" value="P:epithelial cilium movement involved in extracellular fluid movement"/>
    <property type="evidence" value="ECO:0007669"/>
    <property type="project" value="TreeGrafter"/>
</dbReference>
<dbReference type="InterPro" id="IPR026173">
    <property type="entry name" value="SPAG17"/>
</dbReference>
<feature type="non-terminal residue" evidence="2">
    <location>
        <position position="623"/>
    </location>
</feature>
<name>A0AAV6YTK8_ENGPU</name>
<feature type="compositionally biased region" description="Basic residues" evidence="1">
    <location>
        <begin position="339"/>
        <end position="351"/>
    </location>
</feature>
<feature type="region of interest" description="Disordered" evidence="1">
    <location>
        <begin position="458"/>
        <end position="486"/>
    </location>
</feature>
<reference evidence="2" key="1">
    <citation type="thesis" date="2020" institute="ProQuest LLC" country="789 East Eisenhower Parkway, Ann Arbor, MI, USA">
        <title>Comparative Genomics and Chromosome Evolution.</title>
        <authorList>
            <person name="Mudd A.B."/>
        </authorList>
    </citation>
    <scope>NUCLEOTIDE SEQUENCE</scope>
    <source>
        <strain evidence="2">237g6f4</strain>
        <tissue evidence="2">Blood</tissue>
    </source>
</reference>
<dbReference type="Proteomes" id="UP000824782">
    <property type="component" value="Unassembled WGS sequence"/>
</dbReference>
<organism evidence="2 3">
    <name type="scientific">Engystomops pustulosus</name>
    <name type="common">Tungara frog</name>
    <name type="synonym">Physalaemus pustulosus</name>
    <dbReference type="NCBI Taxonomy" id="76066"/>
    <lineage>
        <taxon>Eukaryota</taxon>
        <taxon>Metazoa</taxon>
        <taxon>Chordata</taxon>
        <taxon>Craniata</taxon>
        <taxon>Vertebrata</taxon>
        <taxon>Euteleostomi</taxon>
        <taxon>Amphibia</taxon>
        <taxon>Batrachia</taxon>
        <taxon>Anura</taxon>
        <taxon>Neobatrachia</taxon>
        <taxon>Hyloidea</taxon>
        <taxon>Leptodactylidae</taxon>
        <taxon>Leiuperinae</taxon>
        <taxon>Engystomops</taxon>
    </lineage>
</organism>